<dbReference type="EMBL" id="DS547093">
    <property type="protein sequence ID" value="EDR13002.1"/>
    <property type="molecule type" value="Genomic_DNA"/>
</dbReference>
<organism evidence="2">
    <name type="scientific">Laccaria bicolor (strain S238N-H82 / ATCC MYA-4686)</name>
    <name type="common">Bicoloured deceiver</name>
    <name type="synonym">Laccaria laccata var. bicolor</name>
    <dbReference type="NCBI Taxonomy" id="486041"/>
    <lineage>
        <taxon>Eukaryota</taxon>
        <taxon>Fungi</taxon>
        <taxon>Dikarya</taxon>
        <taxon>Basidiomycota</taxon>
        <taxon>Agaricomycotina</taxon>
        <taxon>Agaricomycetes</taxon>
        <taxon>Agaricomycetidae</taxon>
        <taxon>Agaricales</taxon>
        <taxon>Agaricineae</taxon>
        <taxon>Hydnangiaceae</taxon>
        <taxon>Laccaria</taxon>
    </lineage>
</organism>
<dbReference type="Proteomes" id="UP000001194">
    <property type="component" value="Unassembled WGS sequence"/>
</dbReference>
<dbReference type="InParanoid" id="B0CW45"/>
<dbReference type="KEGG" id="lbc:LACBIDRAFT_322388"/>
<dbReference type="HOGENOM" id="CLU_2073561_0_0_1"/>
<reference evidence="1 2" key="1">
    <citation type="journal article" date="2008" name="Nature">
        <title>The genome of Laccaria bicolor provides insights into mycorrhizal symbiosis.</title>
        <authorList>
            <person name="Martin F."/>
            <person name="Aerts A."/>
            <person name="Ahren D."/>
            <person name="Brun A."/>
            <person name="Danchin E.G.J."/>
            <person name="Duchaussoy F."/>
            <person name="Gibon J."/>
            <person name="Kohler A."/>
            <person name="Lindquist E."/>
            <person name="Pereda V."/>
            <person name="Salamov A."/>
            <person name="Shapiro H.J."/>
            <person name="Wuyts J."/>
            <person name="Blaudez D."/>
            <person name="Buee M."/>
            <person name="Brokstein P."/>
            <person name="Canbaeck B."/>
            <person name="Cohen D."/>
            <person name="Courty P.E."/>
            <person name="Coutinho P.M."/>
            <person name="Delaruelle C."/>
            <person name="Detter J.C."/>
            <person name="Deveau A."/>
            <person name="DiFazio S."/>
            <person name="Duplessis S."/>
            <person name="Fraissinet-Tachet L."/>
            <person name="Lucic E."/>
            <person name="Frey-Klett P."/>
            <person name="Fourrey C."/>
            <person name="Feussner I."/>
            <person name="Gay G."/>
            <person name="Grimwood J."/>
            <person name="Hoegger P.J."/>
            <person name="Jain P."/>
            <person name="Kilaru S."/>
            <person name="Labbe J."/>
            <person name="Lin Y.C."/>
            <person name="Legue V."/>
            <person name="Le Tacon F."/>
            <person name="Marmeisse R."/>
            <person name="Melayah D."/>
            <person name="Montanini B."/>
            <person name="Muratet M."/>
            <person name="Nehls U."/>
            <person name="Niculita-Hirzel H."/>
            <person name="Oudot-Le Secq M.P."/>
            <person name="Peter M."/>
            <person name="Quesneville H."/>
            <person name="Rajashekar B."/>
            <person name="Reich M."/>
            <person name="Rouhier N."/>
            <person name="Schmutz J."/>
            <person name="Yin T."/>
            <person name="Chalot M."/>
            <person name="Henrissat B."/>
            <person name="Kuees U."/>
            <person name="Lucas S."/>
            <person name="Van de Peer Y."/>
            <person name="Podila G.K."/>
            <person name="Polle A."/>
            <person name="Pukkila P.J."/>
            <person name="Richardson P.M."/>
            <person name="Rouze P."/>
            <person name="Sanders I.R."/>
            <person name="Stajich J.E."/>
            <person name="Tunlid A."/>
            <person name="Tuskan G."/>
            <person name="Grigoriev I.V."/>
        </authorList>
    </citation>
    <scope>NUCLEOTIDE SEQUENCE [LARGE SCALE GENOMIC DNA]</scope>
    <source>
        <strain evidence="2">S238N-H82 / ATCC MYA-4686</strain>
    </source>
</reference>
<sequence>MGQRHYEDMALCCVRDVAFIPCKPMATYNEVPLQLEVTARTDVIPKTQSSLPWVMGIELSDWAGSGAIACVDVFPSIVSTAVVKFALGNGRWRLSDWAGRDMSQNWLNAKNTRGHCLR</sequence>
<dbReference type="AlphaFoldDB" id="B0CW45"/>
<evidence type="ECO:0000313" key="2">
    <source>
        <dbReference type="Proteomes" id="UP000001194"/>
    </source>
</evidence>
<proteinExistence type="predicted"/>
<dbReference type="RefSeq" id="XP_001875500.1">
    <property type="nucleotide sequence ID" value="XM_001875465.1"/>
</dbReference>
<protein>
    <submittedName>
        <fullName evidence="1">Predicted protein</fullName>
    </submittedName>
</protein>
<dbReference type="GeneID" id="6071635"/>
<accession>B0CW45</accession>
<name>B0CW45_LACBS</name>
<gene>
    <name evidence="1" type="ORF">LACBIDRAFT_322388</name>
</gene>
<keyword evidence="2" id="KW-1185">Reference proteome</keyword>
<evidence type="ECO:0000313" key="1">
    <source>
        <dbReference type="EMBL" id="EDR13002.1"/>
    </source>
</evidence>